<feature type="transmembrane region" description="Helical" evidence="9">
    <location>
        <begin position="551"/>
        <end position="570"/>
    </location>
</feature>
<dbReference type="PROSITE" id="PS51371">
    <property type="entry name" value="CBS"/>
    <property type="match status" value="2"/>
</dbReference>
<dbReference type="Proteomes" id="UP000594260">
    <property type="component" value="Unplaced"/>
</dbReference>
<keyword evidence="8" id="KW-0129">CBS domain</keyword>
<proteinExistence type="inferred from homology"/>
<comment type="similarity">
    <text evidence="9">Belongs to the chloride channel (TC 2.A.49) family.</text>
</comment>
<dbReference type="GO" id="GO:0008021">
    <property type="term" value="C:synaptic vesicle"/>
    <property type="evidence" value="ECO:0007669"/>
    <property type="project" value="TreeGrafter"/>
</dbReference>
<feature type="region of interest" description="Disordered" evidence="10">
    <location>
        <begin position="30"/>
        <end position="50"/>
    </location>
</feature>
<sequence>MTIDPPTSIFTRDLRKTCLSLVKLLSKAQPSSRGRTKAARQPVKSMGELPIDERTRRGCAVPEVHSIHSALTTCSEHSPILKVLTATSGGSAAYRKDERVALLSTDRGESTGEDYQDIVRQERRRRELQKLRAKVRAAQGRWEIQTNPLDVDSDQEIDEMLDISHQRTIGAGPSSQGLIEQQQDQLQQQAAIFEYRASPGDEDTPLHGTGQYEDFHTIDWQRDIARDRMRHRNVMKKRGDGIWNLLCGIQDAWSGWLCVLLVGIAAGSIAAVIDIGAAWMKDLREGICPQAFWLNREHCCWANEASFEGVPCNQWYNWPEVFGSNLSSDSYGFSVLQCLFYVFWSVAFAGIAAMLVHTFAPYACGSGIPEIKTILSGFIIRGYLGKWTLIIKSVGLVLAVSAGLSLGKEGPLVHVACCIGNILAYAFPKYGRNEAKKREILSAASAAGVSVAFGAPIGGVLFSLEEVSYYFPLKTLWRSFFCALVAASVLRSINPFGNDHLVMFYVKYTTPWAFFEVVPFLLLGVMGGVLATIFIQCNLRWCRFRKTSQLGQYPIIEVVVIALVTALLSYPNEFTRMNTSDLIKVLFSQCGIGDVSPLCDYKRNFTNVNTPIERAEAGPLVYESMWRLGAALVFKMLITIFTFGIKIPAGIFIPSLAFGAITGRIVGVAMEQIVFYNPNFWLFHTACSTGEQCITPGLYAMVGAAACLGGVTRMTVSLVVIMFELTGSVNYIVPLMTSIMAAKWVADALGKEGIYDAHINLNGYPFLDVKEEFEHTTIAQDAMQPRRGENKLTCITQDGTTVQEIEELLRTTGHNGFPVVVSDDNPCLVGFVLRRDLNIALATLSTQDGVTSGSRVLFTSVAPVPWSGPPPLKLTRILDLAPVTVTDHTPMETVIDMFRKLGLRQTLVTRNGKILGIITKKDVLRHIKLLANQDPESVLFN</sequence>
<feature type="transmembrane region" description="Helical" evidence="9">
    <location>
        <begin position="513"/>
        <end position="539"/>
    </location>
</feature>
<keyword evidence="7 9" id="KW-0868">Chloride</keyword>
<evidence type="ECO:0000313" key="13">
    <source>
        <dbReference type="Proteomes" id="UP000594260"/>
    </source>
</evidence>
<dbReference type="GO" id="GO:0005247">
    <property type="term" value="F:voltage-gated chloride channel activity"/>
    <property type="evidence" value="ECO:0007669"/>
    <property type="project" value="TreeGrafter"/>
</dbReference>
<feature type="transmembrane region" description="Helical" evidence="9">
    <location>
        <begin position="383"/>
        <end position="404"/>
    </location>
</feature>
<dbReference type="Gene3D" id="3.90.1280.20">
    <property type="match status" value="1"/>
</dbReference>
<feature type="transmembrane region" description="Helical" evidence="9">
    <location>
        <begin position="440"/>
        <end position="464"/>
    </location>
</feature>
<dbReference type="GO" id="GO:0010008">
    <property type="term" value="C:endosome membrane"/>
    <property type="evidence" value="ECO:0007669"/>
    <property type="project" value="UniProtKB-SubCell"/>
</dbReference>
<feature type="transmembrane region" description="Helical" evidence="9">
    <location>
        <begin position="338"/>
        <end position="363"/>
    </location>
</feature>
<dbReference type="AlphaFoldDB" id="A0A7M7MDJ4"/>
<dbReference type="CDD" id="cd03684">
    <property type="entry name" value="ClC_3_like"/>
    <property type="match status" value="1"/>
</dbReference>
<keyword evidence="13" id="KW-1185">Reference proteome</keyword>
<feature type="transmembrane region" description="Helical" evidence="9">
    <location>
        <begin position="625"/>
        <end position="644"/>
    </location>
</feature>
<evidence type="ECO:0000256" key="8">
    <source>
        <dbReference type="PROSITE-ProRule" id="PRU00703"/>
    </source>
</evidence>
<keyword evidence="4 9" id="KW-1133">Transmembrane helix</keyword>
<organism evidence="12 13">
    <name type="scientific">Varroa destructor</name>
    <name type="common">Honeybee mite</name>
    <dbReference type="NCBI Taxonomy" id="109461"/>
    <lineage>
        <taxon>Eukaryota</taxon>
        <taxon>Metazoa</taxon>
        <taxon>Ecdysozoa</taxon>
        <taxon>Arthropoda</taxon>
        <taxon>Chelicerata</taxon>
        <taxon>Arachnida</taxon>
        <taxon>Acari</taxon>
        <taxon>Parasitiformes</taxon>
        <taxon>Mesostigmata</taxon>
        <taxon>Gamasina</taxon>
        <taxon>Dermanyssoidea</taxon>
        <taxon>Varroidae</taxon>
        <taxon>Varroa</taxon>
    </lineage>
</organism>
<dbReference type="Gene3D" id="3.10.580.20">
    <property type="match status" value="1"/>
</dbReference>
<dbReference type="CDD" id="cd04591">
    <property type="entry name" value="CBS_pair_voltage-gated_CLC_euk_bac"/>
    <property type="match status" value="1"/>
</dbReference>
<dbReference type="InterPro" id="IPR014743">
    <property type="entry name" value="Cl-channel_core"/>
</dbReference>
<dbReference type="SUPFAM" id="SSF81340">
    <property type="entry name" value="Clc chloride channel"/>
    <property type="match status" value="1"/>
</dbReference>
<dbReference type="GO" id="GO:0005886">
    <property type="term" value="C:plasma membrane"/>
    <property type="evidence" value="ECO:0007669"/>
    <property type="project" value="TreeGrafter"/>
</dbReference>
<dbReference type="InParanoid" id="A0A7M7MDJ4"/>
<evidence type="ECO:0000256" key="1">
    <source>
        <dbReference type="ARBA" id="ARBA00004337"/>
    </source>
</evidence>
<dbReference type="Pfam" id="PF00571">
    <property type="entry name" value="CBS"/>
    <property type="match status" value="2"/>
</dbReference>
<evidence type="ECO:0000256" key="9">
    <source>
        <dbReference type="RuleBase" id="RU361221"/>
    </source>
</evidence>
<reference evidence="12" key="1">
    <citation type="submission" date="2021-01" db="UniProtKB">
        <authorList>
            <consortium name="EnsemblMetazoa"/>
        </authorList>
    </citation>
    <scope>IDENTIFICATION</scope>
</reference>
<feature type="domain" description="CBS" evidence="11">
    <location>
        <begin position="874"/>
        <end position="936"/>
    </location>
</feature>
<evidence type="ECO:0000259" key="11">
    <source>
        <dbReference type="PROSITE" id="PS51371"/>
    </source>
</evidence>
<dbReference type="PANTHER" id="PTHR45711:SF6">
    <property type="entry name" value="CHLORIDE CHANNEL PROTEIN"/>
    <property type="match status" value="1"/>
</dbReference>
<evidence type="ECO:0000256" key="10">
    <source>
        <dbReference type="SAM" id="MobiDB-lite"/>
    </source>
</evidence>
<dbReference type="PRINTS" id="PR00762">
    <property type="entry name" value="CLCHANNEL"/>
</dbReference>
<feature type="transmembrane region" description="Helical" evidence="9">
    <location>
        <begin position="253"/>
        <end position="275"/>
    </location>
</feature>
<feature type="transmembrane region" description="Helical" evidence="9">
    <location>
        <begin position="697"/>
        <end position="723"/>
    </location>
</feature>
<dbReference type="GeneID" id="111247479"/>
<keyword evidence="2 9" id="KW-0813">Transport</keyword>
<feature type="domain" description="CBS" evidence="11">
    <location>
        <begin position="783"/>
        <end position="849"/>
    </location>
</feature>
<name>A0A7M7MDJ4_VARDE</name>
<dbReference type="RefSeq" id="XP_022654153.1">
    <property type="nucleotide sequence ID" value="XM_022798418.1"/>
</dbReference>
<dbReference type="Pfam" id="PF00654">
    <property type="entry name" value="Voltage_CLC"/>
    <property type="match status" value="1"/>
</dbReference>
<feature type="transmembrane region" description="Helical" evidence="9">
    <location>
        <begin position="656"/>
        <end position="677"/>
    </location>
</feature>
<dbReference type="FunFam" id="1.10.3080.10:FF:000011">
    <property type="entry name" value="Chloride channel protein"/>
    <property type="match status" value="1"/>
</dbReference>
<dbReference type="CTD" id="39759"/>
<dbReference type="GO" id="GO:0005769">
    <property type="term" value="C:early endosome"/>
    <property type="evidence" value="ECO:0007669"/>
    <property type="project" value="TreeGrafter"/>
</dbReference>
<comment type="subcellular location">
    <subcellularLocation>
        <location evidence="1">Endosome membrane</location>
        <topology evidence="1">Multi-pass membrane protein</topology>
    </subcellularLocation>
    <subcellularLocation>
        <location evidence="9">Membrane</location>
        <topology evidence="9">Multi-pass membrane protein</topology>
    </subcellularLocation>
</comment>
<dbReference type="FunCoup" id="A0A7M7MDJ4">
    <property type="interactions" value="1008"/>
</dbReference>
<evidence type="ECO:0000256" key="6">
    <source>
        <dbReference type="ARBA" id="ARBA00023136"/>
    </source>
</evidence>
<keyword evidence="3 9" id="KW-0812">Transmembrane</keyword>
<dbReference type="InterPro" id="IPR000644">
    <property type="entry name" value="CBS_dom"/>
</dbReference>
<feature type="transmembrane region" description="Helical" evidence="9">
    <location>
        <begin position="411"/>
        <end position="428"/>
    </location>
</feature>
<evidence type="ECO:0000256" key="4">
    <source>
        <dbReference type="ARBA" id="ARBA00022989"/>
    </source>
</evidence>
<dbReference type="GO" id="GO:0005794">
    <property type="term" value="C:Golgi apparatus"/>
    <property type="evidence" value="ECO:0007669"/>
    <property type="project" value="TreeGrafter"/>
</dbReference>
<dbReference type="KEGG" id="vde:111247479"/>
<evidence type="ECO:0000256" key="3">
    <source>
        <dbReference type="ARBA" id="ARBA00022692"/>
    </source>
</evidence>
<accession>A0A7M7MDJ4</accession>
<dbReference type="EnsemblMetazoa" id="XM_022798418">
    <property type="protein sequence ID" value="XP_022654153"/>
    <property type="gene ID" value="LOC111247479"/>
</dbReference>
<dbReference type="SUPFAM" id="SSF54631">
    <property type="entry name" value="CBS-domain pair"/>
    <property type="match status" value="1"/>
</dbReference>
<evidence type="ECO:0000256" key="7">
    <source>
        <dbReference type="ARBA" id="ARBA00023214"/>
    </source>
</evidence>
<dbReference type="OMA" id="MFLKINM"/>
<evidence type="ECO:0000256" key="2">
    <source>
        <dbReference type="ARBA" id="ARBA00022448"/>
    </source>
</evidence>
<dbReference type="Gene3D" id="1.10.3080.10">
    <property type="entry name" value="Clc chloride channel"/>
    <property type="match status" value="1"/>
</dbReference>
<protein>
    <recommendedName>
        <fullName evidence="9">Chloride channel protein</fullName>
    </recommendedName>
</protein>
<dbReference type="OrthoDB" id="44789at2759"/>
<keyword evidence="6 9" id="KW-0472">Membrane</keyword>
<dbReference type="InterPro" id="IPR046342">
    <property type="entry name" value="CBS_dom_sf"/>
</dbReference>
<evidence type="ECO:0000313" key="12">
    <source>
        <dbReference type="EnsemblMetazoa" id="XP_022654153"/>
    </source>
</evidence>
<dbReference type="FunFam" id="3.90.1280.20:FF:000003">
    <property type="entry name" value="Chloride channel protein"/>
    <property type="match status" value="1"/>
</dbReference>
<dbReference type="InterPro" id="IPR001807">
    <property type="entry name" value="ClC"/>
</dbReference>
<keyword evidence="5 9" id="KW-0406">Ion transport</keyword>
<dbReference type="PANTHER" id="PTHR45711">
    <property type="entry name" value="CHLORIDE CHANNEL PROTEIN"/>
    <property type="match status" value="1"/>
</dbReference>
<dbReference type="SMART" id="SM00116">
    <property type="entry name" value="CBS"/>
    <property type="match status" value="2"/>
</dbReference>
<evidence type="ECO:0000256" key="5">
    <source>
        <dbReference type="ARBA" id="ARBA00023065"/>
    </source>
</evidence>